<protein>
    <recommendedName>
        <fullName evidence="3">Lipoprotein</fullName>
    </recommendedName>
</protein>
<organism evidence="1 2">
    <name type="scientific">Cellvibrio fibrivorans</name>
    <dbReference type="NCBI Taxonomy" id="126350"/>
    <lineage>
        <taxon>Bacteria</taxon>
        <taxon>Pseudomonadati</taxon>
        <taxon>Pseudomonadota</taxon>
        <taxon>Gammaproteobacteria</taxon>
        <taxon>Cellvibrionales</taxon>
        <taxon>Cellvibrionaceae</taxon>
        <taxon>Cellvibrio</taxon>
    </lineage>
</organism>
<keyword evidence="2" id="KW-1185">Reference proteome</keyword>
<proteinExistence type="predicted"/>
<reference evidence="1 2" key="1">
    <citation type="submission" date="2023-07" db="EMBL/GenBank/DDBJ databases">
        <title>Sorghum-associated microbial communities from plants grown in Nebraska, USA.</title>
        <authorList>
            <person name="Schachtman D."/>
        </authorList>
    </citation>
    <scope>NUCLEOTIDE SEQUENCE [LARGE SCALE GENOMIC DNA]</scope>
    <source>
        <strain evidence="1 2">BE190</strain>
    </source>
</reference>
<evidence type="ECO:0008006" key="3">
    <source>
        <dbReference type="Google" id="ProtNLM"/>
    </source>
</evidence>
<comment type="caution">
    <text evidence="1">The sequence shown here is derived from an EMBL/GenBank/DDBJ whole genome shotgun (WGS) entry which is preliminary data.</text>
</comment>
<accession>A0ABU1UVP5</accession>
<dbReference type="Proteomes" id="UP001253595">
    <property type="component" value="Unassembled WGS sequence"/>
</dbReference>
<dbReference type="RefSeq" id="WP_151030831.1">
    <property type="nucleotide sequence ID" value="NZ_JAVDVX010000002.1"/>
</dbReference>
<dbReference type="EMBL" id="JAVDVX010000002">
    <property type="protein sequence ID" value="MDR7089244.1"/>
    <property type="molecule type" value="Genomic_DNA"/>
</dbReference>
<evidence type="ECO:0000313" key="2">
    <source>
        <dbReference type="Proteomes" id="UP001253595"/>
    </source>
</evidence>
<sequence length="86" mass="9828">MNIKNIFILPCVILMLSACTGREIVSGVAQFEADKYCSNTSDISYLQCGTQVDDEYVKNRLLKEQQLREADEALRQEKLEQLKKAK</sequence>
<name>A0ABU1UVP5_9GAMM</name>
<dbReference type="PROSITE" id="PS51257">
    <property type="entry name" value="PROKAR_LIPOPROTEIN"/>
    <property type="match status" value="1"/>
</dbReference>
<gene>
    <name evidence="1" type="ORF">J2X05_001250</name>
</gene>
<evidence type="ECO:0000313" key="1">
    <source>
        <dbReference type="EMBL" id="MDR7089244.1"/>
    </source>
</evidence>